<reference evidence="8 9" key="1">
    <citation type="submission" date="2017-03" db="EMBL/GenBank/DDBJ databases">
        <title>Genomes of endolithic fungi from Antarctica.</title>
        <authorList>
            <person name="Coleine C."/>
            <person name="Masonjones S."/>
            <person name="Stajich J.E."/>
        </authorList>
    </citation>
    <scope>NUCLEOTIDE SEQUENCE [LARGE SCALE GENOMIC DNA]</scope>
    <source>
        <strain evidence="8 9">CCFEE 5184</strain>
    </source>
</reference>
<feature type="region of interest" description="Disordered" evidence="6">
    <location>
        <begin position="1"/>
        <end position="24"/>
    </location>
</feature>
<evidence type="ECO:0000256" key="7">
    <source>
        <dbReference type="SAM" id="Phobius"/>
    </source>
</evidence>
<evidence type="ECO:0000256" key="2">
    <source>
        <dbReference type="ARBA" id="ARBA00009824"/>
    </source>
</evidence>
<feature type="region of interest" description="Disordered" evidence="6">
    <location>
        <begin position="752"/>
        <end position="785"/>
    </location>
</feature>
<keyword evidence="9" id="KW-1185">Reference proteome</keyword>
<keyword evidence="3 7" id="KW-0812">Transmembrane</keyword>
<feature type="compositionally biased region" description="Basic residues" evidence="6">
    <location>
        <begin position="772"/>
        <end position="785"/>
    </location>
</feature>
<feature type="region of interest" description="Disordered" evidence="6">
    <location>
        <begin position="680"/>
        <end position="705"/>
    </location>
</feature>
<keyword evidence="4 7" id="KW-1133">Transmembrane helix</keyword>
<feature type="compositionally biased region" description="Basic and acidic residues" evidence="6">
    <location>
        <begin position="632"/>
        <end position="656"/>
    </location>
</feature>
<evidence type="ECO:0008006" key="10">
    <source>
        <dbReference type="Google" id="ProtNLM"/>
    </source>
</evidence>
<evidence type="ECO:0000256" key="3">
    <source>
        <dbReference type="ARBA" id="ARBA00022692"/>
    </source>
</evidence>
<accession>A0A4U0XP74</accession>
<dbReference type="SUPFAM" id="SSF53474">
    <property type="entry name" value="alpha/beta-Hydrolases"/>
    <property type="match status" value="1"/>
</dbReference>
<feature type="compositionally biased region" description="Low complexity" evidence="6">
    <location>
        <begin position="682"/>
        <end position="699"/>
    </location>
</feature>
<organism evidence="8 9">
    <name type="scientific">Friedmanniomyces simplex</name>
    <dbReference type="NCBI Taxonomy" id="329884"/>
    <lineage>
        <taxon>Eukaryota</taxon>
        <taxon>Fungi</taxon>
        <taxon>Dikarya</taxon>
        <taxon>Ascomycota</taxon>
        <taxon>Pezizomycotina</taxon>
        <taxon>Dothideomycetes</taxon>
        <taxon>Dothideomycetidae</taxon>
        <taxon>Mycosphaerellales</taxon>
        <taxon>Teratosphaeriaceae</taxon>
        <taxon>Friedmanniomyces</taxon>
    </lineage>
</organism>
<dbReference type="GO" id="GO:0016020">
    <property type="term" value="C:membrane"/>
    <property type="evidence" value="ECO:0007669"/>
    <property type="project" value="UniProtKB-SubCell"/>
</dbReference>
<dbReference type="InterPro" id="IPR029058">
    <property type="entry name" value="AB_hydrolase_fold"/>
</dbReference>
<dbReference type="InterPro" id="IPR007941">
    <property type="entry name" value="DUF726"/>
</dbReference>
<comment type="subcellular location">
    <subcellularLocation>
        <location evidence="1">Membrane</location>
        <topology evidence="1">Multi-pass membrane protein</topology>
    </subcellularLocation>
</comment>
<evidence type="ECO:0000256" key="4">
    <source>
        <dbReference type="ARBA" id="ARBA00022989"/>
    </source>
</evidence>
<feature type="region of interest" description="Disordered" evidence="6">
    <location>
        <begin position="146"/>
        <end position="177"/>
    </location>
</feature>
<dbReference type="Proteomes" id="UP000309340">
    <property type="component" value="Unassembled WGS sequence"/>
</dbReference>
<dbReference type="PANTHER" id="PTHR17920">
    <property type="entry name" value="TRANSMEMBRANE AND COILED-COIL DOMAIN-CONTAINING PROTEIN 4 TMCO4"/>
    <property type="match status" value="1"/>
</dbReference>
<feature type="compositionally biased region" description="Basic and acidic residues" evidence="6">
    <location>
        <begin position="13"/>
        <end position="22"/>
    </location>
</feature>
<gene>
    <name evidence="8" type="ORF">B0A55_06135</name>
</gene>
<dbReference type="Gene3D" id="3.40.50.1820">
    <property type="entry name" value="alpha/beta hydrolase"/>
    <property type="match status" value="1"/>
</dbReference>
<dbReference type="AlphaFoldDB" id="A0A4U0XP74"/>
<feature type="transmembrane region" description="Helical" evidence="7">
    <location>
        <begin position="281"/>
        <end position="304"/>
    </location>
</feature>
<evidence type="ECO:0000256" key="5">
    <source>
        <dbReference type="ARBA" id="ARBA00023136"/>
    </source>
</evidence>
<feature type="compositionally biased region" description="Basic and acidic residues" evidence="6">
    <location>
        <begin position="146"/>
        <end position="155"/>
    </location>
</feature>
<dbReference type="OrthoDB" id="277931at2759"/>
<evidence type="ECO:0000313" key="8">
    <source>
        <dbReference type="EMBL" id="TKA77243.1"/>
    </source>
</evidence>
<evidence type="ECO:0000256" key="1">
    <source>
        <dbReference type="ARBA" id="ARBA00004141"/>
    </source>
</evidence>
<sequence length="785" mass="85500">MFSKAPWSGAFASHEEKVQKGDEEGDSLVTILQTAEDRGALTLLVADCTETMRRSINDTFDAKQTGKKSDMTTDLKGDEALLDTSVDPDTVNVAQQDKLKRELAQRERELSGAKMQELKTAALNFFDAWRESVMSRVGEILNSKETAFHQKDHAKPKPASAERSASPRRYPNPPQYDPGVGEMMRQLYPPMRNSLQKLPKEKRALILHSVFLLLLSLEHYQAHSRTLLLYLTNSLDLDVSFLAQDESKVARGLLTAAENMKADEETKKKAEANQDNRKWKVGLATVAGAALIGVTGGLAAPLLAAGVGSVMGGLGLGATAAAGYLGTLAGSTVLVGGLFGAYGGRMTGKMMDQYAREVEDFAFVPVRNHSKPRKIEKEYRRLRVAIGISGWLTGKDDVVEPWKVIGTEMETFALRWELEALMNLGNSMTTMVKSAAWGYAKSEIIKRTVFASLTAGLWPLGLLKISRVIDNPWSVASYRAQKAGEVLADALINKAQGERPVTLIGYSLGARVIFTCLQSLAERQGFGLIESVVLIGSPTPSTSADWRRLRAVVSGRVVNVFSTNDYILAFLYRSSSIQFGVAGLQAVENVRGVENVDVSEMVTGHTSYRFLTGTILQKIGFEDVDARELEREQAERKAAEAKEELERKKSEKHAEADEPPIQGMSNTKLDEVPAAVKDALPASTSSTSTSTTAGTTTTTPEVSEQQVQEMEAEIERRNQQSYLGFAQEQLMSAGTSASVAYEKAKVQWNLRKHGGGGAGGKVTAAGDAGVEKRRRVGARRVGTRL</sequence>
<feature type="transmembrane region" description="Helical" evidence="7">
    <location>
        <begin position="316"/>
        <end position="342"/>
    </location>
</feature>
<comment type="similarity">
    <text evidence="2">Belongs to the TMCO4 family.</text>
</comment>
<comment type="caution">
    <text evidence="8">The sequence shown here is derived from an EMBL/GenBank/DDBJ whole genome shotgun (WGS) entry which is preliminary data.</text>
</comment>
<protein>
    <recommendedName>
        <fullName evidence="10">DUF726-domain-containing protein</fullName>
    </recommendedName>
</protein>
<dbReference type="EMBL" id="NAJQ01000142">
    <property type="protein sequence ID" value="TKA77243.1"/>
    <property type="molecule type" value="Genomic_DNA"/>
</dbReference>
<dbReference type="PANTHER" id="PTHR17920:SF22">
    <property type="entry name" value="DUF726 DOMAIN PROTEIN (AFU_ORTHOLOGUE AFUA_2G12860)"/>
    <property type="match status" value="1"/>
</dbReference>
<keyword evidence="5 7" id="KW-0472">Membrane</keyword>
<proteinExistence type="inferred from homology"/>
<dbReference type="Pfam" id="PF05277">
    <property type="entry name" value="DUF726"/>
    <property type="match status" value="1"/>
</dbReference>
<feature type="region of interest" description="Disordered" evidence="6">
    <location>
        <begin position="632"/>
        <end position="668"/>
    </location>
</feature>
<name>A0A4U0XP74_9PEZI</name>
<evidence type="ECO:0000313" key="9">
    <source>
        <dbReference type="Proteomes" id="UP000309340"/>
    </source>
</evidence>
<evidence type="ECO:0000256" key="6">
    <source>
        <dbReference type="SAM" id="MobiDB-lite"/>
    </source>
</evidence>